<name>A0ABN2ASX6_9ACTN</name>
<evidence type="ECO:0000313" key="2">
    <source>
        <dbReference type="Proteomes" id="UP001500842"/>
    </source>
</evidence>
<evidence type="ECO:0008006" key="3">
    <source>
        <dbReference type="Google" id="ProtNLM"/>
    </source>
</evidence>
<proteinExistence type="predicted"/>
<comment type="caution">
    <text evidence="1">The sequence shown here is derived from an EMBL/GenBank/DDBJ whole genome shotgun (WGS) entry which is preliminary data.</text>
</comment>
<gene>
    <name evidence="1" type="ORF">GCM10009788_32160</name>
</gene>
<protein>
    <recommendedName>
        <fullName evidence="3">Serpin (Serine protease inhibitor)</fullName>
    </recommendedName>
</protein>
<keyword evidence="2" id="KW-1185">Reference proteome</keyword>
<accession>A0ABN2ASX6</accession>
<evidence type="ECO:0000313" key="1">
    <source>
        <dbReference type="EMBL" id="GAA1526166.1"/>
    </source>
</evidence>
<reference evidence="1 2" key="1">
    <citation type="journal article" date="2019" name="Int. J. Syst. Evol. Microbiol.">
        <title>The Global Catalogue of Microorganisms (GCM) 10K type strain sequencing project: providing services to taxonomists for standard genome sequencing and annotation.</title>
        <authorList>
            <consortium name="The Broad Institute Genomics Platform"/>
            <consortium name="The Broad Institute Genome Sequencing Center for Infectious Disease"/>
            <person name="Wu L."/>
            <person name="Ma J."/>
        </authorList>
    </citation>
    <scope>NUCLEOTIDE SEQUENCE [LARGE SCALE GENOMIC DNA]</scope>
    <source>
        <strain evidence="1 2">JCM 14942</strain>
    </source>
</reference>
<dbReference type="Proteomes" id="UP001500842">
    <property type="component" value="Unassembled WGS sequence"/>
</dbReference>
<organism evidence="1 2">
    <name type="scientific">Nocardioides humi</name>
    <dbReference type="NCBI Taxonomy" id="449461"/>
    <lineage>
        <taxon>Bacteria</taxon>
        <taxon>Bacillati</taxon>
        <taxon>Actinomycetota</taxon>
        <taxon>Actinomycetes</taxon>
        <taxon>Propionibacteriales</taxon>
        <taxon>Nocardioidaceae</taxon>
        <taxon>Nocardioides</taxon>
    </lineage>
</organism>
<sequence>MTAVVDGRTAAALRDHAAGLRERLGLAEAPILSATGLWLLLGAVAEAVEEPADRAALEAVLGVPAGDATAAVTALLADPHPAVGAALGGWVRPDLSLLRPVPGPVPVGPLPGQPALDAWAREHTRGLIRAFPLRADPRMLLLLASALVTEPRWRERLATDRDGRLLLEDGLQAVVATEAAGPVGVAGPPTDDGIDVLSVIAAPDLPAADVWRAVDEVVSRRLGGTLAPGSRPSGPLGDGHAWRVTEGVESFVAWQAPEEGAELWTSRLPAWHAEARHELTAAPGVAEAGRGLAGLLPPEALADGLDLRCVQAATATYDADGFRAAAVTALGIRAAGMPSYVDRRVRRVVLTFDRPHALVAVARGGAWEGMPLFHAWVRP</sequence>
<dbReference type="RefSeq" id="WP_344112709.1">
    <property type="nucleotide sequence ID" value="NZ_BAAAOR010000024.1"/>
</dbReference>
<dbReference type="EMBL" id="BAAAOR010000024">
    <property type="protein sequence ID" value="GAA1526166.1"/>
    <property type="molecule type" value="Genomic_DNA"/>
</dbReference>